<dbReference type="EC" id="2.7.1.39" evidence="3 13"/>
<name>A0A8J2YAS3_9BACL</name>
<dbReference type="InterPro" id="IPR036554">
    <property type="entry name" value="GHMP_kinase_C_sf"/>
</dbReference>
<dbReference type="PRINTS" id="PR00958">
    <property type="entry name" value="HOMSERKINASE"/>
</dbReference>
<feature type="domain" description="GHMP kinase C-terminal" evidence="15">
    <location>
        <begin position="205"/>
        <end position="271"/>
    </location>
</feature>
<evidence type="ECO:0000256" key="9">
    <source>
        <dbReference type="ARBA" id="ARBA00022777"/>
    </source>
</evidence>
<dbReference type="PANTHER" id="PTHR20861:SF1">
    <property type="entry name" value="HOMOSERINE KINASE"/>
    <property type="match status" value="1"/>
</dbReference>
<comment type="catalytic activity">
    <reaction evidence="11 13">
        <text>L-homoserine + ATP = O-phospho-L-homoserine + ADP + H(+)</text>
        <dbReference type="Rhea" id="RHEA:13985"/>
        <dbReference type="ChEBI" id="CHEBI:15378"/>
        <dbReference type="ChEBI" id="CHEBI:30616"/>
        <dbReference type="ChEBI" id="CHEBI:57476"/>
        <dbReference type="ChEBI" id="CHEBI:57590"/>
        <dbReference type="ChEBI" id="CHEBI:456216"/>
        <dbReference type="EC" id="2.7.1.39"/>
    </reaction>
</comment>
<dbReference type="PROSITE" id="PS00627">
    <property type="entry name" value="GHMP_KINASES_ATP"/>
    <property type="match status" value="1"/>
</dbReference>
<dbReference type="UniPathway" id="UPA00050">
    <property type="reaction ID" value="UER00064"/>
</dbReference>
<proteinExistence type="inferred from homology"/>
<sequence length="318" mass="34231">MADEWEMMVTVPGSTANLGPGFDSLGLAINRYLRLRLTPAREWEVILRSDYLQGVESGEDNLIVRVMRRAFEEAGADLPSFRLEVESELPLARGLGSSAAAIVAGLSAANCLLGNRWSRKELLQKATAWEGHPDNVGASLYGGFVVATWDGEKAEVIPLPSPPLTLVAAIPRTPLATAHARNVLPKTLSHREAVLGSSRSNLLTAALLTGNWKSLATAMEDRFHQPYRAALVPGMEEVLSRAVDHGAFGAALSGAGPTVIAFCEEPQEVSVFMRSVFEANRLSVELWTLRPATEGASVQLTSVGNRSTFERKTEGVKG</sequence>
<dbReference type="NCBIfam" id="TIGR00191">
    <property type="entry name" value="thrB"/>
    <property type="match status" value="1"/>
</dbReference>
<evidence type="ECO:0000256" key="5">
    <source>
        <dbReference type="ARBA" id="ARBA00022605"/>
    </source>
</evidence>
<keyword evidence="7 13" id="KW-0791">Threonine biosynthesis</keyword>
<dbReference type="InterPro" id="IPR013750">
    <property type="entry name" value="GHMP_kinase_C_dom"/>
</dbReference>
<evidence type="ECO:0000256" key="13">
    <source>
        <dbReference type="HAMAP-Rule" id="MF_00384"/>
    </source>
</evidence>
<comment type="function">
    <text evidence="12 13">Catalyzes the ATP-dependent phosphorylation of L-homoserine to L-homoserine phosphate.</text>
</comment>
<feature type="binding site" evidence="13">
    <location>
        <begin position="90"/>
        <end position="100"/>
    </location>
    <ligand>
        <name>ATP</name>
        <dbReference type="ChEBI" id="CHEBI:30616"/>
    </ligand>
</feature>
<evidence type="ECO:0000259" key="15">
    <source>
        <dbReference type="Pfam" id="PF08544"/>
    </source>
</evidence>
<dbReference type="PANTHER" id="PTHR20861">
    <property type="entry name" value="HOMOSERINE/4-DIPHOSPHOCYTIDYL-2-C-METHYL-D-ERYTHRITOL KINASE"/>
    <property type="match status" value="1"/>
</dbReference>
<reference evidence="16" key="2">
    <citation type="submission" date="2020-09" db="EMBL/GenBank/DDBJ databases">
        <authorList>
            <person name="Sun Q."/>
            <person name="Zhou Y."/>
        </authorList>
    </citation>
    <scope>NUCLEOTIDE SEQUENCE</scope>
    <source>
        <strain evidence="16">CGMCC 1.15179</strain>
    </source>
</reference>
<comment type="pathway">
    <text evidence="1 13">Amino-acid biosynthesis; L-threonine biosynthesis; L-threonine from L-aspartate: step 4/5.</text>
</comment>
<dbReference type="AlphaFoldDB" id="A0A8J2YAS3"/>
<evidence type="ECO:0000256" key="3">
    <source>
        <dbReference type="ARBA" id="ARBA00012078"/>
    </source>
</evidence>
<dbReference type="SUPFAM" id="SSF55060">
    <property type="entry name" value="GHMP Kinase, C-terminal domain"/>
    <property type="match status" value="1"/>
</dbReference>
<dbReference type="GO" id="GO:0005737">
    <property type="term" value="C:cytoplasm"/>
    <property type="evidence" value="ECO:0007669"/>
    <property type="project" value="UniProtKB-SubCell"/>
</dbReference>
<dbReference type="SUPFAM" id="SSF54211">
    <property type="entry name" value="Ribosomal protein S5 domain 2-like"/>
    <property type="match status" value="1"/>
</dbReference>
<comment type="subcellular location">
    <subcellularLocation>
        <location evidence="13">Cytoplasm</location>
    </subcellularLocation>
</comment>
<dbReference type="GO" id="GO:0004413">
    <property type="term" value="F:homoserine kinase activity"/>
    <property type="evidence" value="ECO:0007669"/>
    <property type="project" value="UniProtKB-UniRule"/>
</dbReference>
<dbReference type="Pfam" id="PF00288">
    <property type="entry name" value="GHMP_kinases_N"/>
    <property type="match status" value="1"/>
</dbReference>
<dbReference type="Gene3D" id="3.30.70.890">
    <property type="entry name" value="GHMP kinase, C-terminal domain"/>
    <property type="match status" value="1"/>
</dbReference>
<evidence type="ECO:0000256" key="6">
    <source>
        <dbReference type="ARBA" id="ARBA00022679"/>
    </source>
</evidence>
<keyword evidence="13" id="KW-0963">Cytoplasm</keyword>
<dbReference type="HAMAP" id="MF_00384">
    <property type="entry name" value="Homoser_kinase"/>
    <property type="match status" value="1"/>
</dbReference>
<keyword evidence="6 13" id="KW-0808">Transferase</keyword>
<evidence type="ECO:0000256" key="12">
    <source>
        <dbReference type="ARBA" id="ARBA00049954"/>
    </source>
</evidence>
<dbReference type="Pfam" id="PF08544">
    <property type="entry name" value="GHMP_kinases_C"/>
    <property type="match status" value="1"/>
</dbReference>
<evidence type="ECO:0000313" key="16">
    <source>
        <dbReference type="EMBL" id="GGE18745.1"/>
    </source>
</evidence>
<dbReference type="InterPro" id="IPR006203">
    <property type="entry name" value="GHMP_knse_ATP-bd_CS"/>
</dbReference>
<evidence type="ECO:0000256" key="2">
    <source>
        <dbReference type="ARBA" id="ARBA00007370"/>
    </source>
</evidence>
<keyword evidence="17" id="KW-1185">Reference proteome</keyword>
<keyword evidence="5 13" id="KW-0028">Amino-acid biosynthesis</keyword>
<evidence type="ECO:0000256" key="8">
    <source>
        <dbReference type="ARBA" id="ARBA00022741"/>
    </source>
</evidence>
<dbReference type="PIRSF" id="PIRSF000676">
    <property type="entry name" value="Homoser_kin"/>
    <property type="match status" value="1"/>
</dbReference>
<dbReference type="EMBL" id="BMHQ01000006">
    <property type="protein sequence ID" value="GGE18745.1"/>
    <property type="molecule type" value="Genomic_DNA"/>
</dbReference>
<feature type="domain" description="GHMP kinase N-terminal" evidence="14">
    <location>
        <begin position="61"/>
        <end position="143"/>
    </location>
</feature>
<dbReference type="InterPro" id="IPR014721">
    <property type="entry name" value="Ribsml_uS5_D2-typ_fold_subgr"/>
</dbReference>
<dbReference type="InterPro" id="IPR006204">
    <property type="entry name" value="GHMP_kinase_N_dom"/>
</dbReference>
<dbReference type="InterPro" id="IPR000870">
    <property type="entry name" value="Homoserine_kinase"/>
</dbReference>
<evidence type="ECO:0000256" key="7">
    <source>
        <dbReference type="ARBA" id="ARBA00022697"/>
    </source>
</evidence>
<dbReference type="GO" id="GO:0005524">
    <property type="term" value="F:ATP binding"/>
    <property type="evidence" value="ECO:0007669"/>
    <property type="project" value="UniProtKB-UniRule"/>
</dbReference>
<protein>
    <recommendedName>
        <fullName evidence="4 13">Homoserine kinase</fullName>
        <shortName evidence="13">HK</shortName>
        <shortName evidence="13">HSK</shortName>
        <ecNumber evidence="3 13">2.7.1.39</ecNumber>
    </recommendedName>
</protein>
<evidence type="ECO:0000256" key="4">
    <source>
        <dbReference type="ARBA" id="ARBA00017858"/>
    </source>
</evidence>
<dbReference type="Proteomes" id="UP000625210">
    <property type="component" value="Unassembled WGS sequence"/>
</dbReference>
<dbReference type="GO" id="GO:0009088">
    <property type="term" value="P:threonine biosynthetic process"/>
    <property type="evidence" value="ECO:0007669"/>
    <property type="project" value="UniProtKB-UniRule"/>
</dbReference>
<dbReference type="RefSeq" id="WP_188647820.1">
    <property type="nucleotide sequence ID" value="NZ_BMHQ01000006.1"/>
</dbReference>
<dbReference type="Gene3D" id="3.30.230.10">
    <property type="match status" value="1"/>
</dbReference>
<keyword evidence="10 13" id="KW-0067">ATP-binding</keyword>
<keyword evidence="8 13" id="KW-0547">Nucleotide-binding</keyword>
<evidence type="ECO:0000259" key="14">
    <source>
        <dbReference type="Pfam" id="PF00288"/>
    </source>
</evidence>
<evidence type="ECO:0000256" key="10">
    <source>
        <dbReference type="ARBA" id="ARBA00022840"/>
    </source>
</evidence>
<evidence type="ECO:0000256" key="1">
    <source>
        <dbReference type="ARBA" id="ARBA00005015"/>
    </source>
</evidence>
<dbReference type="InterPro" id="IPR020568">
    <property type="entry name" value="Ribosomal_Su5_D2-typ_SF"/>
</dbReference>
<comment type="similarity">
    <text evidence="2 13">Belongs to the GHMP kinase family. Homoserine kinase subfamily.</text>
</comment>
<keyword evidence="9 13" id="KW-0418">Kinase</keyword>
<comment type="caution">
    <text evidence="16">The sequence shown here is derived from an EMBL/GenBank/DDBJ whole genome shotgun (WGS) entry which is preliminary data.</text>
</comment>
<evidence type="ECO:0000313" key="17">
    <source>
        <dbReference type="Proteomes" id="UP000625210"/>
    </source>
</evidence>
<gene>
    <name evidence="13 16" type="primary">thrB</name>
    <name evidence="16" type="ORF">GCM10011571_20850</name>
</gene>
<evidence type="ECO:0000256" key="11">
    <source>
        <dbReference type="ARBA" id="ARBA00049375"/>
    </source>
</evidence>
<reference evidence="16" key="1">
    <citation type="journal article" date="2014" name="Int. J. Syst. Evol. Microbiol.">
        <title>Complete genome sequence of Corynebacterium casei LMG S-19264T (=DSM 44701T), isolated from a smear-ripened cheese.</title>
        <authorList>
            <consortium name="US DOE Joint Genome Institute (JGI-PGF)"/>
            <person name="Walter F."/>
            <person name="Albersmeier A."/>
            <person name="Kalinowski J."/>
            <person name="Ruckert C."/>
        </authorList>
    </citation>
    <scope>NUCLEOTIDE SEQUENCE</scope>
    <source>
        <strain evidence="16">CGMCC 1.15179</strain>
    </source>
</reference>
<organism evidence="16 17">
    <name type="scientific">Marinithermofilum abyssi</name>
    <dbReference type="NCBI Taxonomy" id="1571185"/>
    <lineage>
        <taxon>Bacteria</taxon>
        <taxon>Bacillati</taxon>
        <taxon>Bacillota</taxon>
        <taxon>Bacilli</taxon>
        <taxon>Bacillales</taxon>
        <taxon>Thermoactinomycetaceae</taxon>
        <taxon>Marinithermofilum</taxon>
    </lineage>
</organism>
<accession>A0A8J2YAS3</accession>